<dbReference type="GO" id="GO:0140315">
    <property type="term" value="F:iron ion sequestering activity"/>
    <property type="evidence" value="ECO:0007669"/>
    <property type="project" value="UniProtKB-UniRule"/>
</dbReference>
<evidence type="ECO:0000313" key="10">
    <source>
        <dbReference type="EMBL" id="GAA0171299.1"/>
    </source>
</evidence>
<protein>
    <recommendedName>
        <fullName evidence="9">Vacuolar iron transporter</fullName>
    </recommendedName>
</protein>
<comment type="function">
    <text evidence="9">Vacuolar Fe(2+) uptake transporter.</text>
</comment>
<dbReference type="InterPro" id="IPR008217">
    <property type="entry name" value="Ccc1_fam"/>
</dbReference>
<comment type="similarity">
    <text evidence="2 9">Belongs to the CCC1 family.</text>
</comment>
<keyword evidence="6 9" id="KW-1133">Transmembrane helix</keyword>
<dbReference type="GO" id="GO:0005384">
    <property type="term" value="F:manganese ion transmembrane transporter activity"/>
    <property type="evidence" value="ECO:0007669"/>
    <property type="project" value="InterPro"/>
</dbReference>
<comment type="caution">
    <text evidence="9">Lacks conserved residue(s) required for the propagation of feature annotation.</text>
</comment>
<comment type="subcellular location">
    <subcellularLocation>
        <location evidence="1 9">Vacuole membrane</location>
        <topology evidence="1 9">Multi-pass membrane protein</topology>
    </subcellularLocation>
</comment>
<dbReference type="EMBL" id="BAABME010007615">
    <property type="protein sequence ID" value="GAA0171299.1"/>
    <property type="molecule type" value="Genomic_DNA"/>
</dbReference>
<organism evidence="11 12">
    <name type="scientific">Lithospermum erythrorhizon</name>
    <name type="common">Purple gromwell</name>
    <name type="synonym">Lithospermum officinale var. erythrorhizon</name>
    <dbReference type="NCBI Taxonomy" id="34254"/>
    <lineage>
        <taxon>Eukaryota</taxon>
        <taxon>Viridiplantae</taxon>
        <taxon>Streptophyta</taxon>
        <taxon>Embryophyta</taxon>
        <taxon>Tracheophyta</taxon>
        <taxon>Spermatophyta</taxon>
        <taxon>Magnoliopsida</taxon>
        <taxon>eudicotyledons</taxon>
        <taxon>Gunneridae</taxon>
        <taxon>Pentapetalae</taxon>
        <taxon>asterids</taxon>
        <taxon>lamiids</taxon>
        <taxon>Boraginales</taxon>
        <taxon>Boraginaceae</taxon>
        <taxon>Boraginoideae</taxon>
        <taxon>Lithospermeae</taxon>
        <taxon>Lithospermum</taxon>
    </lineage>
</organism>
<dbReference type="Pfam" id="PF01988">
    <property type="entry name" value="VIT1"/>
    <property type="match status" value="1"/>
</dbReference>
<evidence type="ECO:0000313" key="11">
    <source>
        <dbReference type="EMBL" id="GAA0171935.1"/>
    </source>
</evidence>
<gene>
    <name evidence="10" type="ORF">LIER_25365</name>
    <name evidence="11" type="ORF">LIER_25860</name>
</gene>
<feature type="transmembrane region" description="Helical" evidence="9">
    <location>
        <begin position="207"/>
        <end position="228"/>
    </location>
</feature>
<feature type="transmembrane region" description="Helical" evidence="9">
    <location>
        <begin position="234"/>
        <end position="255"/>
    </location>
</feature>
<evidence type="ECO:0000256" key="5">
    <source>
        <dbReference type="ARBA" id="ARBA00022692"/>
    </source>
</evidence>
<evidence type="ECO:0000256" key="6">
    <source>
        <dbReference type="ARBA" id="ARBA00022989"/>
    </source>
</evidence>
<keyword evidence="9" id="KW-0406">Ion transport</keyword>
<keyword evidence="3" id="KW-0408">Iron</keyword>
<feature type="transmembrane region" description="Helical" evidence="9">
    <location>
        <begin position="178"/>
        <end position="200"/>
    </location>
</feature>
<sequence length="268" mass="28170">MASPPPSLESTCVGHKPVTLPEQTTLAKRLKQAQWLRAAILGSSDGLLSTSTLMLGIGAAMKDQQSMVVSGVAGALAGACSMAVGEFASVSTQRDIELSAIMNCDTKPSAENDEAGQIKIRISSDNRPFELSNFQSPGQQSLHGYCPSKSPVMRAIVEDDRANHESGKVNWLPNPYKAGIASGLSFLCGALVPLLAAIGIANREARIIVIIVVTSVALALSGGTGASFGGSKPLLPAMRVLFGGWISMAITYGLLKCFDHDFDRHNDD</sequence>
<evidence type="ECO:0000256" key="9">
    <source>
        <dbReference type="RuleBase" id="RU369115"/>
    </source>
</evidence>
<evidence type="ECO:0000256" key="3">
    <source>
        <dbReference type="ARBA" id="ARBA00022496"/>
    </source>
</evidence>
<reference evidence="11 12" key="1">
    <citation type="submission" date="2024-01" db="EMBL/GenBank/DDBJ databases">
        <title>The complete chloroplast genome sequence of Lithospermum erythrorhizon: insights into the phylogenetic relationship among Boraginaceae species and the maternal lineages of purple gromwells.</title>
        <authorList>
            <person name="Okada T."/>
            <person name="Watanabe K."/>
        </authorList>
    </citation>
    <scope>NUCLEOTIDE SEQUENCE [LARGE SCALE GENOMIC DNA]</scope>
</reference>
<name>A0AAV3RA21_LITER</name>
<dbReference type="Proteomes" id="UP001454036">
    <property type="component" value="Unassembled WGS sequence"/>
</dbReference>
<dbReference type="GO" id="GO:0030026">
    <property type="term" value="P:intracellular manganese ion homeostasis"/>
    <property type="evidence" value="ECO:0007669"/>
    <property type="project" value="InterPro"/>
</dbReference>
<keyword evidence="12" id="KW-1185">Reference proteome</keyword>
<keyword evidence="3" id="KW-0410">Iron transport</keyword>
<proteinExistence type="inferred from homology"/>
<dbReference type="EMBL" id="BAABME010007883">
    <property type="protein sequence ID" value="GAA0171935.1"/>
    <property type="molecule type" value="Genomic_DNA"/>
</dbReference>
<keyword evidence="5 9" id="KW-0812">Transmembrane</keyword>
<comment type="catalytic activity">
    <reaction evidence="8">
        <text>Fe(2+)(in) = Fe(2+)(out)</text>
        <dbReference type="Rhea" id="RHEA:28486"/>
        <dbReference type="ChEBI" id="CHEBI:29033"/>
    </reaction>
    <physiologicalReaction direction="left-to-right" evidence="8">
        <dbReference type="Rhea" id="RHEA:28487"/>
    </physiologicalReaction>
</comment>
<evidence type="ECO:0000313" key="12">
    <source>
        <dbReference type="Proteomes" id="UP001454036"/>
    </source>
</evidence>
<evidence type="ECO:0000256" key="7">
    <source>
        <dbReference type="ARBA" id="ARBA00023136"/>
    </source>
</evidence>
<keyword evidence="4 9" id="KW-0926">Vacuole</keyword>
<dbReference type="PANTHER" id="PTHR31851">
    <property type="entry name" value="FE(2+)/MN(2+) TRANSPORTER PCL1"/>
    <property type="match status" value="1"/>
</dbReference>
<evidence type="ECO:0000256" key="4">
    <source>
        <dbReference type="ARBA" id="ARBA00022554"/>
    </source>
</evidence>
<evidence type="ECO:0000256" key="8">
    <source>
        <dbReference type="ARBA" id="ARBA00044464"/>
    </source>
</evidence>
<dbReference type="AlphaFoldDB" id="A0AAV3RA21"/>
<keyword evidence="9" id="KW-0813">Transport</keyword>
<accession>A0AAV3RA21</accession>
<dbReference type="GO" id="GO:0005381">
    <property type="term" value="F:iron ion transmembrane transporter activity"/>
    <property type="evidence" value="ECO:0007669"/>
    <property type="project" value="UniProtKB-UniRule"/>
</dbReference>
<keyword evidence="7 9" id="KW-0472">Membrane</keyword>
<evidence type="ECO:0000256" key="2">
    <source>
        <dbReference type="ARBA" id="ARBA00007049"/>
    </source>
</evidence>
<dbReference type="GO" id="GO:0005774">
    <property type="term" value="C:vacuolar membrane"/>
    <property type="evidence" value="ECO:0007669"/>
    <property type="project" value="UniProtKB-SubCell"/>
</dbReference>
<comment type="caution">
    <text evidence="11">The sequence shown here is derived from an EMBL/GenBank/DDBJ whole genome shotgun (WGS) entry which is preliminary data.</text>
</comment>
<evidence type="ECO:0000256" key="1">
    <source>
        <dbReference type="ARBA" id="ARBA00004128"/>
    </source>
</evidence>